<reference evidence="10" key="1">
    <citation type="submission" date="2011-06" db="EMBL/GenBank/DDBJ databases">
        <title>The complete genome of chromosome of Runella slithyformis DSM 19594.</title>
        <authorList>
            <consortium name="US DOE Joint Genome Institute (JGI-PGF)"/>
            <person name="Lucas S."/>
            <person name="Han J."/>
            <person name="Lapidus A."/>
            <person name="Bruce D."/>
            <person name="Goodwin L."/>
            <person name="Pitluck S."/>
            <person name="Peters L."/>
            <person name="Kyrpides N."/>
            <person name="Mavromatis K."/>
            <person name="Ivanova N."/>
            <person name="Ovchinnikova G."/>
            <person name="Zhang X."/>
            <person name="Misra M."/>
            <person name="Detter J.C."/>
            <person name="Tapia R."/>
            <person name="Han C."/>
            <person name="Land M."/>
            <person name="Hauser L."/>
            <person name="Markowitz V."/>
            <person name="Cheng J.-F."/>
            <person name="Hugenholtz P."/>
            <person name="Woyke T."/>
            <person name="Wu D."/>
            <person name="Tindall B."/>
            <person name="Faehrich R."/>
            <person name="Brambilla E."/>
            <person name="Klenk H.-P."/>
            <person name="Eisen J.A."/>
        </authorList>
    </citation>
    <scope>NUCLEOTIDE SEQUENCE [LARGE SCALE GENOMIC DNA]</scope>
    <source>
        <strain evidence="10">ATCC 29530 / DSM 19594 / LMG 11500 / NCIMB 11436 / LSU 4</strain>
    </source>
</reference>
<dbReference type="InterPro" id="IPR001179">
    <property type="entry name" value="PPIase_FKBP_dom"/>
</dbReference>
<dbReference type="PROSITE" id="PS50059">
    <property type="entry name" value="FKBP_PPIASE"/>
    <property type="match status" value="1"/>
</dbReference>
<dbReference type="GO" id="GO:0003755">
    <property type="term" value="F:peptidyl-prolyl cis-trans isomerase activity"/>
    <property type="evidence" value="ECO:0007669"/>
    <property type="project" value="UniProtKB-UniRule"/>
</dbReference>
<keyword evidence="10" id="KW-1185">Reference proteome</keyword>
<dbReference type="Proteomes" id="UP000000493">
    <property type="component" value="Chromosome"/>
</dbReference>
<comment type="similarity">
    <text evidence="2 6">Belongs to the FKBP-type PPIase family.</text>
</comment>
<evidence type="ECO:0000313" key="10">
    <source>
        <dbReference type="Proteomes" id="UP000000493"/>
    </source>
</evidence>
<proteinExistence type="inferred from homology"/>
<feature type="signal peptide" evidence="7">
    <location>
        <begin position="1"/>
        <end position="17"/>
    </location>
</feature>
<dbReference type="PROSITE" id="PS51257">
    <property type="entry name" value="PROKAR_LIPOPROTEIN"/>
    <property type="match status" value="1"/>
</dbReference>
<accession>A0A7U4E5Y4</accession>
<dbReference type="PANTHER" id="PTHR43811">
    <property type="entry name" value="FKBP-TYPE PEPTIDYL-PROLYL CIS-TRANS ISOMERASE FKPA"/>
    <property type="match status" value="1"/>
</dbReference>
<evidence type="ECO:0000259" key="8">
    <source>
        <dbReference type="PROSITE" id="PS50059"/>
    </source>
</evidence>
<protein>
    <recommendedName>
        <fullName evidence="6">Peptidyl-prolyl cis-trans isomerase</fullName>
        <ecNumber evidence="6">5.2.1.8</ecNumber>
    </recommendedName>
</protein>
<dbReference type="KEGG" id="rsi:Runsl_2379"/>
<dbReference type="SUPFAM" id="SSF54534">
    <property type="entry name" value="FKBP-like"/>
    <property type="match status" value="2"/>
</dbReference>
<dbReference type="InterPro" id="IPR046357">
    <property type="entry name" value="PPIase_dom_sf"/>
</dbReference>
<dbReference type="EC" id="5.2.1.8" evidence="6"/>
<evidence type="ECO:0000256" key="1">
    <source>
        <dbReference type="ARBA" id="ARBA00000971"/>
    </source>
</evidence>
<keyword evidence="3 5" id="KW-0697">Rotamase</keyword>
<feature type="chain" id="PRO_5030897029" description="Peptidyl-prolyl cis-trans isomerase" evidence="7">
    <location>
        <begin position="18"/>
        <end position="293"/>
    </location>
</feature>
<name>A0A7U4E5Y4_RUNSL</name>
<feature type="domain" description="PPIase FKBP-type" evidence="8">
    <location>
        <begin position="195"/>
        <end position="287"/>
    </location>
</feature>
<comment type="catalytic activity">
    <reaction evidence="1 5 6">
        <text>[protein]-peptidylproline (omega=180) = [protein]-peptidylproline (omega=0)</text>
        <dbReference type="Rhea" id="RHEA:16237"/>
        <dbReference type="Rhea" id="RHEA-COMP:10747"/>
        <dbReference type="Rhea" id="RHEA-COMP:10748"/>
        <dbReference type="ChEBI" id="CHEBI:83833"/>
        <dbReference type="ChEBI" id="CHEBI:83834"/>
        <dbReference type="EC" id="5.2.1.8"/>
    </reaction>
</comment>
<evidence type="ECO:0000256" key="7">
    <source>
        <dbReference type="SAM" id="SignalP"/>
    </source>
</evidence>
<organism evidence="9 10">
    <name type="scientific">Runella slithyformis (strain ATCC 29530 / DSM 19594 / LMG 11500 / NCIMB 11436 / LSU 4)</name>
    <dbReference type="NCBI Taxonomy" id="761193"/>
    <lineage>
        <taxon>Bacteria</taxon>
        <taxon>Pseudomonadati</taxon>
        <taxon>Bacteroidota</taxon>
        <taxon>Cytophagia</taxon>
        <taxon>Cytophagales</taxon>
        <taxon>Spirosomataceae</taxon>
        <taxon>Runella</taxon>
    </lineage>
</organism>
<evidence type="ECO:0000256" key="6">
    <source>
        <dbReference type="RuleBase" id="RU003915"/>
    </source>
</evidence>
<evidence type="ECO:0000256" key="2">
    <source>
        <dbReference type="ARBA" id="ARBA00006577"/>
    </source>
</evidence>
<dbReference type="FunFam" id="3.10.50.40:FF:000047">
    <property type="entry name" value="Peptidylprolyl isomerase"/>
    <property type="match status" value="1"/>
</dbReference>
<evidence type="ECO:0000256" key="5">
    <source>
        <dbReference type="PROSITE-ProRule" id="PRU00277"/>
    </source>
</evidence>
<keyword evidence="7" id="KW-0732">Signal</keyword>
<evidence type="ECO:0000256" key="4">
    <source>
        <dbReference type="ARBA" id="ARBA00023235"/>
    </source>
</evidence>
<dbReference type="Gene3D" id="3.10.50.40">
    <property type="match status" value="2"/>
</dbReference>
<dbReference type="Pfam" id="PF00254">
    <property type="entry name" value="FKBP_C"/>
    <property type="match status" value="1"/>
</dbReference>
<dbReference type="RefSeq" id="WP_013928100.1">
    <property type="nucleotide sequence ID" value="NC_015703.1"/>
</dbReference>
<gene>
    <name evidence="9" type="ordered locus">Runsl_2379</name>
</gene>
<dbReference type="EMBL" id="CP002859">
    <property type="protein sequence ID" value="AEI48789.1"/>
    <property type="molecule type" value="Genomic_DNA"/>
</dbReference>
<keyword evidence="4 5" id="KW-0413">Isomerase</keyword>
<reference evidence="9 10" key="2">
    <citation type="journal article" date="2012" name="Stand. Genomic Sci.">
        <title>Complete genome sequence of the aquatic bacterium Runella slithyformis type strain (LSU 4(T)).</title>
        <authorList>
            <person name="Copeland A."/>
            <person name="Zhang X."/>
            <person name="Misra M."/>
            <person name="Lapidus A."/>
            <person name="Nolan M."/>
            <person name="Lucas S."/>
            <person name="Deshpande S."/>
            <person name="Cheng J.F."/>
            <person name="Tapia R."/>
            <person name="Goodwin L.A."/>
            <person name="Pitluck S."/>
            <person name="Liolios K."/>
            <person name="Pagani I."/>
            <person name="Ivanova N."/>
            <person name="Mikhailova N."/>
            <person name="Pati A."/>
            <person name="Chen A."/>
            <person name="Palaniappan K."/>
            <person name="Land M."/>
            <person name="Hauser L."/>
            <person name="Pan C."/>
            <person name="Jeffries C.D."/>
            <person name="Detter J.C."/>
            <person name="Brambilla E.M."/>
            <person name="Rohde M."/>
            <person name="Djao O.D."/>
            <person name="Goker M."/>
            <person name="Sikorski J."/>
            <person name="Tindall B.J."/>
            <person name="Woyke T."/>
            <person name="Bristow J."/>
            <person name="Eisen J.A."/>
            <person name="Markowitz V."/>
            <person name="Hugenholtz P."/>
            <person name="Kyrpides N.C."/>
            <person name="Klenk H.P."/>
            <person name="Mavromatis K."/>
        </authorList>
    </citation>
    <scope>NUCLEOTIDE SEQUENCE [LARGE SCALE GENOMIC DNA]</scope>
    <source>
        <strain evidence="10">ATCC 29530 / DSM 19594 / LMG 11500 / NCIMB 11436 / LSU 4</strain>
    </source>
</reference>
<sequence length="293" mass="31662">MKFKSILSFFAAGALLAACNNRVSVSDTGLKYQIHDQKGEGRKPKIGDILTVQLVLKNSRDSVLRDTYKEGRPLQVMLQTPPFKGSFEEGLAMLAKGDSASFFVSADSLFTRMMQPLPAGITKGTDIQFTVKVLEVQNEQEFQKGQAAAREGQVKVDAKIIDAYVAKNSLKTIETPSGLNYVIVKEGEGVKPVAGNMVSVHYVGKLLDGKEFDSSYKNPQSGGKPVDFPIGQGMVIPGWEEGIMNMRKGGKSTFIIPSSLAYGEAGSPGTIPPNSVLVFDVELVDVKNAPKQQ</sequence>
<evidence type="ECO:0000313" key="9">
    <source>
        <dbReference type="EMBL" id="AEI48789.1"/>
    </source>
</evidence>
<dbReference type="PANTHER" id="PTHR43811:SF19">
    <property type="entry name" value="39 KDA FK506-BINDING NUCLEAR PROTEIN"/>
    <property type="match status" value="1"/>
</dbReference>
<dbReference type="AlphaFoldDB" id="A0A7U4E5Y4"/>
<evidence type="ECO:0000256" key="3">
    <source>
        <dbReference type="ARBA" id="ARBA00023110"/>
    </source>
</evidence>